<dbReference type="EMBL" id="JAUOEL010000009">
    <property type="protein sequence ID" value="MDO5976885.1"/>
    <property type="molecule type" value="Genomic_DNA"/>
</dbReference>
<dbReference type="InterPro" id="IPR002591">
    <property type="entry name" value="Phosphodiest/P_Trfase"/>
</dbReference>
<dbReference type="Pfam" id="PF01663">
    <property type="entry name" value="Phosphodiest"/>
    <property type="match status" value="1"/>
</dbReference>
<dbReference type="Gene3D" id="3.40.720.10">
    <property type="entry name" value="Alkaline Phosphatase, subunit A"/>
    <property type="match status" value="1"/>
</dbReference>
<evidence type="ECO:0000313" key="6">
    <source>
        <dbReference type="Proteomes" id="UP001176806"/>
    </source>
</evidence>
<keyword evidence="2 4" id="KW-0479">Metal-binding</keyword>
<protein>
    <submittedName>
        <fullName evidence="5">Alkaline phosphatase family protein</fullName>
    </submittedName>
</protein>
<dbReference type="PANTHER" id="PTHR10151">
    <property type="entry name" value="ECTONUCLEOTIDE PYROPHOSPHATASE/PHOSPHODIESTERASE"/>
    <property type="match status" value="1"/>
</dbReference>
<accession>A0ABT8WV66</accession>
<sequence length="545" mass="61524">MKHILFIIIFGVASLLNAQQKKSPKLVVGIVVDQMSYEYLYRFYDKFGDDGFKLMMNEGTNCRNMHYNYVPTFTGPGHASIYTGSTPSNHGIIANDWYHRSTGEVQNCVADSSVHTIGSTSDNGIFSPLNLKANTITDQLKLTYPASKVVSVSIKERGAILPGGHLSDGSYWFDYTTGDFITSSFFKEKLPDWVTKFNATRFPDESLKKTWKTLYPIEEYTESGPDDSPYEQLLGESTKPIFPYNLGEISPEADPYSVFTSSPFANTHLTNFAMKAIKSEEMGKDNQTDVLCISFSSTDILGHAFGPYSVEIEDMYLRLDLEIARLIKYLKDTVGDNEFTIFLTADHAVVPVPQYMLDNKLPGGYMFILDDYNQLKTDVSDKFGAELLLKYNNNSIYIDHNKIEELEIEIKDVSAFVASEVQKWDHVKRAYTANQLYTASSDDEWMDMVRKGYYVSQSGDVLIITQPGYLIKTEDNSDARKGTEHGSVFNYDTHVPLLWYGKNIPAQEIHRNLNITDISATLTQLLYVQSPNALTGKPILEILDK</sequence>
<dbReference type="InterPro" id="IPR017850">
    <property type="entry name" value="Alkaline_phosphatase_core_sf"/>
</dbReference>
<dbReference type="NCBIfam" id="NF042991">
    <property type="entry name" value="alk_phos_PafA"/>
    <property type="match status" value="1"/>
</dbReference>
<keyword evidence="3" id="KW-0732">Signal</keyword>
<name>A0ABT8WV66_9FLAO</name>
<dbReference type="Gene3D" id="3.30.1360.150">
    <property type="match status" value="1"/>
</dbReference>
<reference evidence="5" key="1">
    <citation type="submission" date="2023-07" db="EMBL/GenBank/DDBJ databases">
        <title>Two novel species in the genus Flavivirga.</title>
        <authorList>
            <person name="Kwon K."/>
        </authorList>
    </citation>
    <scope>NUCLEOTIDE SEQUENCE</scope>
    <source>
        <strain evidence="5">KACC 14158</strain>
    </source>
</reference>
<keyword evidence="6" id="KW-1185">Reference proteome</keyword>
<keyword evidence="1" id="KW-0597">Phosphoprotein</keyword>
<gene>
    <name evidence="5" type="ORF">Q4Q40_22010</name>
</gene>
<dbReference type="CDD" id="cd16016">
    <property type="entry name" value="AP-SPAP"/>
    <property type="match status" value="1"/>
</dbReference>
<evidence type="ECO:0000313" key="5">
    <source>
        <dbReference type="EMBL" id="MDO5976885.1"/>
    </source>
</evidence>
<evidence type="ECO:0000256" key="2">
    <source>
        <dbReference type="ARBA" id="ARBA00022723"/>
    </source>
</evidence>
<dbReference type="InterPro" id="IPR026263">
    <property type="entry name" value="Alkaline_phosphatase_prok"/>
</dbReference>
<proteinExistence type="predicted"/>
<evidence type="ECO:0000256" key="4">
    <source>
        <dbReference type="PIRNR" id="PIRNR031924"/>
    </source>
</evidence>
<evidence type="ECO:0000256" key="1">
    <source>
        <dbReference type="ARBA" id="ARBA00022553"/>
    </source>
</evidence>
<comment type="caution">
    <text evidence="5">The sequence shown here is derived from an EMBL/GenBank/DDBJ whole genome shotgun (WGS) entry which is preliminary data.</text>
</comment>
<evidence type="ECO:0000256" key="3">
    <source>
        <dbReference type="ARBA" id="ARBA00022729"/>
    </source>
</evidence>
<dbReference type="PIRSF" id="PIRSF031924">
    <property type="entry name" value="Pi-irrepressible_AP"/>
    <property type="match status" value="1"/>
</dbReference>
<organism evidence="5 6">
    <name type="scientific">Flavivirga jejuensis</name>
    <dbReference type="NCBI Taxonomy" id="870487"/>
    <lineage>
        <taxon>Bacteria</taxon>
        <taxon>Pseudomonadati</taxon>
        <taxon>Bacteroidota</taxon>
        <taxon>Flavobacteriia</taxon>
        <taxon>Flavobacteriales</taxon>
        <taxon>Flavobacteriaceae</taxon>
        <taxon>Flavivirga</taxon>
    </lineage>
</organism>
<dbReference type="Proteomes" id="UP001176806">
    <property type="component" value="Unassembled WGS sequence"/>
</dbReference>
<dbReference type="SUPFAM" id="SSF53649">
    <property type="entry name" value="Alkaline phosphatase-like"/>
    <property type="match status" value="1"/>
</dbReference>
<dbReference type="PANTHER" id="PTHR10151:SF120">
    <property type="entry name" value="BIS(5'-ADENOSYL)-TRIPHOSPHATASE"/>
    <property type="match status" value="1"/>
</dbReference>
<dbReference type="RefSeq" id="WP_303304216.1">
    <property type="nucleotide sequence ID" value="NZ_BAABDA010000011.1"/>
</dbReference>